<comment type="similarity">
    <text evidence="2 11">Belongs to the G-protein coupled receptor 1 family.</text>
</comment>
<feature type="region of interest" description="Disordered" evidence="12">
    <location>
        <begin position="262"/>
        <end position="281"/>
    </location>
</feature>
<dbReference type="HOGENOM" id="CLU_009579_11_1_1"/>
<feature type="compositionally biased region" description="Basic and acidic residues" evidence="12">
    <location>
        <begin position="216"/>
        <end position="225"/>
    </location>
</feature>
<reference evidence="15" key="2">
    <citation type="submission" date="2007-04" db="EMBL/GenBank/DDBJ databases">
        <title>The genome of the human body louse.</title>
        <authorList>
            <consortium name="The Human Body Louse Genome Consortium"/>
            <person name="Kirkness E."/>
            <person name="Walenz B."/>
            <person name="Hass B."/>
            <person name="Bruggner R."/>
            <person name="Strausberg R."/>
        </authorList>
    </citation>
    <scope>NUCLEOTIDE SEQUENCE</scope>
    <source>
        <strain evidence="15">USDA</strain>
    </source>
</reference>
<dbReference type="Pfam" id="PF00001">
    <property type="entry name" value="7tm_1"/>
    <property type="match status" value="1"/>
</dbReference>
<keyword evidence="3" id="KW-1003">Cell membrane</keyword>
<evidence type="ECO:0000259" key="14">
    <source>
        <dbReference type="PROSITE" id="PS50262"/>
    </source>
</evidence>
<feature type="transmembrane region" description="Helical" evidence="13">
    <location>
        <begin position="121"/>
        <end position="144"/>
    </location>
</feature>
<dbReference type="FunCoup" id="E0VLC9">
    <property type="interactions" value="96"/>
</dbReference>
<dbReference type="EC" id="2.7.10.2" evidence="15"/>
<dbReference type="SMART" id="SM01381">
    <property type="entry name" value="7TM_GPCR_Srsx"/>
    <property type="match status" value="1"/>
</dbReference>
<evidence type="ECO:0000256" key="7">
    <source>
        <dbReference type="ARBA" id="ARBA00023136"/>
    </source>
</evidence>
<dbReference type="GO" id="GO:0004930">
    <property type="term" value="F:G protein-coupled receptor activity"/>
    <property type="evidence" value="ECO:0007669"/>
    <property type="project" value="UniProtKB-KW"/>
</dbReference>
<dbReference type="PANTHER" id="PTHR24248:SF125">
    <property type="entry name" value="DOPAMINE D2-LIKE RECEPTOR"/>
    <property type="match status" value="1"/>
</dbReference>
<feature type="region of interest" description="Disordered" evidence="12">
    <location>
        <begin position="1"/>
        <end position="23"/>
    </location>
</feature>
<keyword evidence="4 11" id="KW-0812">Transmembrane</keyword>
<evidence type="ECO:0000313" key="16">
    <source>
        <dbReference type="EnsemblMetazoa" id="PHUM286710-PA"/>
    </source>
</evidence>
<dbReference type="KEGG" id="phu:Phum_PHUM286710"/>
<dbReference type="GO" id="GO:0005886">
    <property type="term" value="C:plasma membrane"/>
    <property type="evidence" value="ECO:0007669"/>
    <property type="project" value="UniProtKB-SubCell"/>
</dbReference>
<dbReference type="GeneID" id="8229547"/>
<accession>E0VLC9</accession>
<feature type="transmembrane region" description="Helical" evidence="13">
    <location>
        <begin position="407"/>
        <end position="431"/>
    </location>
</feature>
<dbReference type="PANTHER" id="PTHR24248">
    <property type="entry name" value="ADRENERGIC RECEPTOR-RELATED G-PROTEIN COUPLED RECEPTOR"/>
    <property type="match status" value="1"/>
</dbReference>
<dbReference type="Proteomes" id="UP000009046">
    <property type="component" value="Unassembled WGS sequence"/>
</dbReference>
<reference evidence="15" key="1">
    <citation type="submission" date="2007-04" db="EMBL/GenBank/DDBJ databases">
        <title>Annotation of Pediculus humanus corporis strain USDA.</title>
        <authorList>
            <person name="Kirkness E."/>
            <person name="Hannick L."/>
            <person name="Hass B."/>
            <person name="Bruggner R."/>
            <person name="Lawson D."/>
            <person name="Bidwell S."/>
            <person name="Joardar V."/>
            <person name="Caler E."/>
            <person name="Walenz B."/>
            <person name="Inman J."/>
            <person name="Schobel S."/>
            <person name="Galinsky K."/>
            <person name="Amedeo P."/>
            <person name="Strausberg R."/>
        </authorList>
    </citation>
    <scope>NUCLEOTIDE SEQUENCE</scope>
    <source>
        <strain evidence="15">USDA</strain>
    </source>
</reference>
<feature type="compositionally biased region" description="Basic residues" evidence="12">
    <location>
        <begin position="9"/>
        <end position="23"/>
    </location>
</feature>
<evidence type="ECO:0000256" key="4">
    <source>
        <dbReference type="ARBA" id="ARBA00022692"/>
    </source>
</evidence>
<name>E0VLC9_PEDHC</name>
<evidence type="ECO:0000256" key="8">
    <source>
        <dbReference type="ARBA" id="ARBA00023157"/>
    </source>
</evidence>
<evidence type="ECO:0000256" key="13">
    <source>
        <dbReference type="SAM" id="Phobius"/>
    </source>
</evidence>
<gene>
    <name evidence="16" type="primary">8229547</name>
    <name evidence="15" type="ORF">Phum_PHUM286710</name>
</gene>
<keyword evidence="6 11" id="KW-0297">G-protein coupled receptor</keyword>
<feature type="transmembrane region" description="Helical" evidence="13">
    <location>
        <begin position="372"/>
        <end position="395"/>
    </location>
</feature>
<dbReference type="VEuPathDB" id="VectorBase:PHUM286710"/>
<dbReference type="PROSITE" id="PS50262">
    <property type="entry name" value="G_PROTEIN_RECEP_F1_2"/>
    <property type="match status" value="1"/>
</dbReference>
<keyword evidence="15" id="KW-0808">Transferase</keyword>
<evidence type="ECO:0000313" key="17">
    <source>
        <dbReference type="Proteomes" id="UP000009046"/>
    </source>
</evidence>
<keyword evidence="17" id="KW-1185">Reference proteome</keyword>
<dbReference type="InParanoid" id="E0VLC9"/>
<dbReference type="EMBL" id="AAZO01003329">
    <property type="status" value="NOT_ANNOTATED_CDS"/>
    <property type="molecule type" value="Genomic_DNA"/>
</dbReference>
<dbReference type="InterPro" id="IPR017452">
    <property type="entry name" value="GPCR_Rhodpsn_7TM"/>
</dbReference>
<dbReference type="InterPro" id="IPR000276">
    <property type="entry name" value="GPCR_Rhodpsn"/>
</dbReference>
<evidence type="ECO:0000256" key="10">
    <source>
        <dbReference type="ARBA" id="ARBA00023224"/>
    </source>
</evidence>
<feature type="domain" description="G-protein coupled receptors family 1 profile" evidence="14">
    <location>
        <begin position="30"/>
        <end position="428"/>
    </location>
</feature>
<feature type="transmembrane region" description="Helical" evidence="13">
    <location>
        <begin position="81"/>
        <end position="101"/>
    </location>
</feature>
<dbReference type="EMBL" id="DS235271">
    <property type="protein sequence ID" value="EEB14185.1"/>
    <property type="molecule type" value="Genomic_DNA"/>
</dbReference>
<dbReference type="CTD" id="8229547"/>
<evidence type="ECO:0000256" key="3">
    <source>
        <dbReference type="ARBA" id="ARBA00022475"/>
    </source>
</evidence>
<keyword evidence="5 13" id="KW-1133">Transmembrane helix</keyword>
<dbReference type="GO" id="GO:0004715">
    <property type="term" value="F:non-membrane spanning protein tyrosine kinase activity"/>
    <property type="evidence" value="ECO:0007669"/>
    <property type="project" value="UniProtKB-EC"/>
</dbReference>
<dbReference type="GO" id="GO:0001591">
    <property type="term" value="F:dopamine neurotransmitter receptor activity, coupled via Gi/Go"/>
    <property type="evidence" value="ECO:0007669"/>
    <property type="project" value="TreeGrafter"/>
</dbReference>
<evidence type="ECO:0000256" key="1">
    <source>
        <dbReference type="ARBA" id="ARBA00004651"/>
    </source>
</evidence>
<keyword evidence="8" id="KW-1015">Disulfide bond</keyword>
<reference evidence="16" key="3">
    <citation type="submission" date="2021-02" db="UniProtKB">
        <authorList>
            <consortium name="EnsemblMetazoa"/>
        </authorList>
    </citation>
    <scope>IDENTIFICATION</scope>
    <source>
        <strain evidence="16">USDA</strain>
    </source>
</reference>
<sequence length="447" mass="49376">MKVGGKAGGKAKKITKKQNGGQKKRVNGAWSLPAVVCDFYIAMDVTCSTSSIFNLVAISIDRYIAVTQPIKYAKHKNTQRVWSTIALVWVISAAIGSPIVLGLNNTPDRLPDLCLFYNSDFIIYSSLSSFYIPCIIMVFLYYNIFKALRNRARKAKANKKPNARDILPGSVIENVIQTRRLAETALGEPLRHGKGIPLEDERPTNTGSGSNEDEGAERSPGSDEIKTLTLCAEDCEIISNDKSTEFILSTVVEEAAAVATTTTPQSMFHDPNGNNDSGYAASNLEDAQIGHFISPHHSPPRRAHTEPQFKNKLSGISPIKGQRSTDSQTAQDKDQKSSSMGTRFTIYKVNKASKKKREKSTAKKERKATKTLAIVLGVFLICWVPFFTCNILDALCTKLSQSCQPGVAAFILTTWLGYFNSFVNPVIYTIFNPEFRKAFKKIMSIHN</sequence>
<dbReference type="STRING" id="121224.E0VLC9"/>
<dbReference type="PROSITE" id="PS00237">
    <property type="entry name" value="G_PROTEIN_RECEP_F1_1"/>
    <property type="match status" value="1"/>
</dbReference>
<dbReference type="GO" id="GO:0045202">
    <property type="term" value="C:synapse"/>
    <property type="evidence" value="ECO:0007669"/>
    <property type="project" value="GOC"/>
</dbReference>
<evidence type="ECO:0000256" key="12">
    <source>
        <dbReference type="SAM" id="MobiDB-lite"/>
    </source>
</evidence>
<dbReference type="PRINTS" id="PR00237">
    <property type="entry name" value="GPCRRHODOPSN"/>
</dbReference>
<proteinExistence type="inferred from homology"/>
<dbReference type="Gene3D" id="1.20.1070.10">
    <property type="entry name" value="Rhodopsin 7-helix transmembrane proteins"/>
    <property type="match status" value="2"/>
</dbReference>
<keyword evidence="7 13" id="KW-0472">Membrane</keyword>
<organism>
    <name type="scientific">Pediculus humanus subsp. corporis</name>
    <name type="common">Body louse</name>
    <dbReference type="NCBI Taxonomy" id="121224"/>
    <lineage>
        <taxon>Eukaryota</taxon>
        <taxon>Metazoa</taxon>
        <taxon>Ecdysozoa</taxon>
        <taxon>Arthropoda</taxon>
        <taxon>Hexapoda</taxon>
        <taxon>Insecta</taxon>
        <taxon>Pterygota</taxon>
        <taxon>Neoptera</taxon>
        <taxon>Paraneoptera</taxon>
        <taxon>Psocodea</taxon>
        <taxon>Troctomorpha</taxon>
        <taxon>Phthiraptera</taxon>
        <taxon>Anoplura</taxon>
        <taxon>Pediculidae</taxon>
        <taxon>Pediculus</taxon>
    </lineage>
</organism>
<dbReference type="OMA" id="YMLTTWL"/>
<dbReference type="eggNOG" id="KOG3656">
    <property type="taxonomic scope" value="Eukaryota"/>
</dbReference>
<keyword evidence="10 11" id="KW-0807">Transducer</keyword>
<dbReference type="RefSeq" id="XP_002426923.1">
    <property type="nucleotide sequence ID" value="XM_002426878.1"/>
</dbReference>
<evidence type="ECO:0000256" key="6">
    <source>
        <dbReference type="ARBA" id="ARBA00023040"/>
    </source>
</evidence>
<dbReference type="EnsemblMetazoa" id="PHUM286710-RA">
    <property type="protein sequence ID" value="PHUM286710-PA"/>
    <property type="gene ID" value="PHUM286710"/>
</dbReference>
<keyword evidence="9 11" id="KW-0675">Receptor</keyword>
<dbReference type="OrthoDB" id="10010417at2759"/>
<dbReference type="SUPFAM" id="SSF81321">
    <property type="entry name" value="Family A G protein-coupled receptor-like"/>
    <property type="match status" value="1"/>
</dbReference>
<dbReference type="AlphaFoldDB" id="E0VLC9"/>
<feature type="region of interest" description="Disordered" evidence="12">
    <location>
        <begin position="190"/>
        <end position="225"/>
    </location>
</feature>
<comment type="subcellular location">
    <subcellularLocation>
        <location evidence="1">Cell membrane</location>
        <topology evidence="1">Multi-pass membrane protein</topology>
    </subcellularLocation>
</comment>
<protein>
    <submittedName>
        <fullName evidence="15 16">Class A rhodopsin-like G-protein coupled receptor GPRdop3, putative</fullName>
        <ecNumber evidence="15">2.7.10.2</ecNumber>
    </submittedName>
</protein>
<evidence type="ECO:0000256" key="2">
    <source>
        <dbReference type="ARBA" id="ARBA00010663"/>
    </source>
</evidence>
<evidence type="ECO:0000313" key="15">
    <source>
        <dbReference type="EMBL" id="EEB14185.1"/>
    </source>
</evidence>
<dbReference type="FunFam" id="1.20.1070.10:FF:000233">
    <property type="entry name" value="CLUMA_CG012980, isoform A"/>
    <property type="match status" value="1"/>
</dbReference>
<evidence type="ECO:0000256" key="5">
    <source>
        <dbReference type="ARBA" id="ARBA00022989"/>
    </source>
</evidence>
<feature type="region of interest" description="Disordered" evidence="12">
    <location>
        <begin position="291"/>
        <end position="340"/>
    </location>
</feature>
<evidence type="ECO:0000256" key="11">
    <source>
        <dbReference type="RuleBase" id="RU000688"/>
    </source>
</evidence>
<evidence type="ECO:0000256" key="9">
    <source>
        <dbReference type="ARBA" id="ARBA00023170"/>
    </source>
</evidence>